<evidence type="ECO:0000313" key="2">
    <source>
        <dbReference type="EMBL" id="RYT67227.1"/>
    </source>
</evidence>
<dbReference type="AlphaFoldDB" id="A0A4Q5GGB2"/>
<sequence>MLAVSFLCFWQAIRRAYLNIERIKEELARTYVKIEKLQKKARDLEEQKKQAEDMEYLKIIRSNGVSAEELQLMIDISKEEQKKILETREKEQTENEEIS</sequence>
<dbReference type="InterPro" id="IPR025464">
    <property type="entry name" value="DUF4315"/>
</dbReference>
<dbReference type="EMBL" id="RCXQ01000005">
    <property type="protein sequence ID" value="RYT67227.1"/>
    <property type="molecule type" value="Genomic_DNA"/>
</dbReference>
<protein>
    <submittedName>
        <fullName evidence="2">DUF4315 family protein</fullName>
    </submittedName>
</protein>
<evidence type="ECO:0000256" key="1">
    <source>
        <dbReference type="SAM" id="Coils"/>
    </source>
</evidence>
<evidence type="ECO:0000313" key="3">
    <source>
        <dbReference type="Proteomes" id="UP000293506"/>
    </source>
</evidence>
<feature type="coiled-coil region" evidence="1">
    <location>
        <begin position="20"/>
        <end position="96"/>
    </location>
</feature>
<gene>
    <name evidence="2" type="ORF">EAI82_07370</name>
</gene>
<dbReference type="Pfam" id="PF14193">
    <property type="entry name" value="DUF4315"/>
    <property type="match status" value="1"/>
</dbReference>
<name>A0A4Q5GGB2_9FIRM</name>
<organism evidence="2 3">
    <name type="scientific">Blautia obeum</name>
    <dbReference type="NCBI Taxonomy" id="40520"/>
    <lineage>
        <taxon>Bacteria</taxon>
        <taxon>Bacillati</taxon>
        <taxon>Bacillota</taxon>
        <taxon>Clostridia</taxon>
        <taxon>Lachnospirales</taxon>
        <taxon>Lachnospiraceae</taxon>
        <taxon>Blautia</taxon>
    </lineage>
</organism>
<reference evidence="2 3" key="1">
    <citation type="journal article" date="2019" name="Science, e1252229">
        <title>Invertible promoters mediate bacterial phase variation, antibiotic resistance, and host adaptation in the gut.</title>
        <authorList>
            <person name="Jiang X."/>
            <person name="Hall A.B."/>
            <person name="Arthur T.D."/>
            <person name="Plichta D.R."/>
            <person name="Covington C.T."/>
            <person name="Poyet M."/>
            <person name="Crothers J."/>
            <person name="Moses P.L."/>
            <person name="Tolonen A.C."/>
            <person name="Vlamakis H."/>
            <person name="Alm E.J."/>
            <person name="Xavier R.J."/>
        </authorList>
    </citation>
    <scope>NUCLEOTIDE SEQUENCE [LARGE SCALE GENOMIC DNA]</scope>
    <source>
        <strain evidence="3">af_0058</strain>
    </source>
</reference>
<accession>A0A4Q5GGB2</accession>
<dbReference type="Proteomes" id="UP000293506">
    <property type="component" value="Unassembled WGS sequence"/>
</dbReference>
<proteinExistence type="predicted"/>
<comment type="caution">
    <text evidence="2">The sequence shown here is derived from an EMBL/GenBank/DDBJ whole genome shotgun (WGS) entry which is preliminary data.</text>
</comment>
<keyword evidence="1" id="KW-0175">Coiled coil</keyword>